<dbReference type="PANTHER" id="PTHR11952">
    <property type="entry name" value="UDP- GLUCOSE PYROPHOSPHORYLASE"/>
    <property type="match status" value="1"/>
</dbReference>
<name>X1HSB1_9ZZZZ</name>
<feature type="non-terminal residue" evidence="2">
    <location>
        <position position="1"/>
    </location>
</feature>
<evidence type="ECO:0000256" key="1">
    <source>
        <dbReference type="ARBA" id="ARBA00010401"/>
    </source>
</evidence>
<dbReference type="AlphaFoldDB" id="X1HSB1"/>
<comment type="similarity">
    <text evidence="1">Belongs to the UDPGP type 1 family.</text>
</comment>
<reference evidence="2" key="1">
    <citation type="journal article" date="2014" name="Front. Microbiol.">
        <title>High frequency of phylogenetically diverse reductive dehalogenase-homologous genes in deep subseafloor sedimentary metagenomes.</title>
        <authorList>
            <person name="Kawai M."/>
            <person name="Futagami T."/>
            <person name="Toyoda A."/>
            <person name="Takaki Y."/>
            <person name="Nishi S."/>
            <person name="Hori S."/>
            <person name="Arai W."/>
            <person name="Tsubouchi T."/>
            <person name="Morono Y."/>
            <person name="Uchiyama I."/>
            <person name="Ito T."/>
            <person name="Fujiyama A."/>
            <person name="Inagaki F."/>
            <person name="Takami H."/>
        </authorList>
    </citation>
    <scope>NUCLEOTIDE SEQUENCE</scope>
    <source>
        <strain evidence="2">Expedition CK06-06</strain>
    </source>
</reference>
<organism evidence="2">
    <name type="scientific">marine sediment metagenome</name>
    <dbReference type="NCBI Taxonomy" id="412755"/>
    <lineage>
        <taxon>unclassified sequences</taxon>
        <taxon>metagenomes</taxon>
        <taxon>ecological metagenomes</taxon>
    </lineage>
</organism>
<proteinExistence type="inferred from homology"/>
<sequence>YLSHDDIIKMEKERELGRELISGGKAAFLTVAGGQGSRLGFKGPKGLFPISPIQKHSLLQIFDL</sequence>
<dbReference type="SUPFAM" id="SSF53448">
    <property type="entry name" value="Nucleotide-diphospho-sugar transferases"/>
    <property type="match status" value="1"/>
</dbReference>
<accession>X1HSB1</accession>
<dbReference type="InterPro" id="IPR029044">
    <property type="entry name" value="Nucleotide-diphossugar_trans"/>
</dbReference>
<dbReference type="Gene3D" id="3.90.550.10">
    <property type="entry name" value="Spore Coat Polysaccharide Biosynthesis Protein SpsA, Chain A"/>
    <property type="match status" value="1"/>
</dbReference>
<evidence type="ECO:0000313" key="2">
    <source>
        <dbReference type="EMBL" id="GAH56734.1"/>
    </source>
</evidence>
<protein>
    <submittedName>
        <fullName evidence="2">Uncharacterized protein</fullName>
    </submittedName>
</protein>
<comment type="caution">
    <text evidence="2">The sequence shown here is derived from an EMBL/GenBank/DDBJ whole genome shotgun (WGS) entry which is preliminary data.</text>
</comment>
<dbReference type="InterPro" id="IPR039741">
    <property type="entry name" value="UDP-sugar_pyrophosphorylase"/>
</dbReference>
<dbReference type="EMBL" id="BARU01025080">
    <property type="protein sequence ID" value="GAH56734.1"/>
    <property type="molecule type" value="Genomic_DNA"/>
</dbReference>
<dbReference type="PANTHER" id="PTHR11952:SF2">
    <property type="entry name" value="LD24639P"/>
    <property type="match status" value="1"/>
</dbReference>
<gene>
    <name evidence="2" type="ORF">S03H2_40449</name>
</gene>